<feature type="transmembrane region" description="Helical" evidence="1">
    <location>
        <begin position="113"/>
        <end position="132"/>
    </location>
</feature>
<comment type="caution">
    <text evidence="3">The sequence shown here is derived from an EMBL/GenBank/DDBJ whole genome shotgun (WGS) entry which is preliminary data.</text>
</comment>
<feature type="transmembrane region" description="Helical" evidence="1">
    <location>
        <begin position="87"/>
        <end position="107"/>
    </location>
</feature>
<dbReference type="EC" id="2.7.7.65" evidence="3"/>
<feature type="transmembrane region" description="Helical" evidence="1">
    <location>
        <begin position="139"/>
        <end position="159"/>
    </location>
</feature>
<dbReference type="Gene3D" id="3.30.70.270">
    <property type="match status" value="1"/>
</dbReference>
<dbReference type="PANTHER" id="PTHR44757">
    <property type="entry name" value="DIGUANYLATE CYCLASE DGCP"/>
    <property type="match status" value="1"/>
</dbReference>
<dbReference type="Pfam" id="PF00990">
    <property type="entry name" value="GGDEF"/>
    <property type="match status" value="1"/>
</dbReference>
<dbReference type="AlphaFoldDB" id="A0AAJ2BD04"/>
<dbReference type="InterPro" id="IPR029787">
    <property type="entry name" value="Nucleotide_cyclase"/>
</dbReference>
<evidence type="ECO:0000259" key="2">
    <source>
        <dbReference type="PROSITE" id="PS50887"/>
    </source>
</evidence>
<dbReference type="SMART" id="SM00267">
    <property type="entry name" value="GGDEF"/>
    <property type="match status" value="1"/>
</dbReference>
<feature type="domain" description="GGDEF" evidence="2">
    <location>
        <begin position="230"/>
        <end position="363"/>
    </location>
</feature>
<dbReference type="InterPro" id="IPR043128">
    <property type="entry name" value="Rev_trsase/Diguanyl_cyclase"/>
</dbReference>
<keyword evidence="1" id="KW-0472">Membrane</keyword>
<dbReference type="EMBL" id="JAVIZC010000001">
    <property type="protein sequence ID" value="MDR6100654.1"/>
    <property type="molecule type" value="Genomic_DNA"/>
</dbReference>
<keyword evidence="3" id="KW-0548">Nucleotidyltransferase</keyword>
<protein>
    <submittedName>
        <fullName evidence="3">Diguanylate cyclase (GGDEF)-like protein</fullName>
        <ecNumber evidence="3">2.7.7.65</ecNumber>
    </submittedName>
</protein>
<dbReference type="PROSITE" id="PS50887">
    <property type="entry name" value="GGDEF"/>
    <property type="match status" value="1"/>
</dbReference>
<dbReference type="Proteomes" id="UP001255601">
    <property type="component" value="Unassembled WGS sequence"/>
</dbReference>
<keyword evidence="3" id="KW-0808">Transferase</keyword>
<sequence length="373" mass="40279">MRKREPDDLYKALVAELAYTVTPTTVMGFTLVVIGHFAATSLHDTGIFAAMVCGGLASFAKVCVMLCHRHWNNTRRPPSLTPKDWELAHALLTFLVAASVGAISALIFRSSDFSLHVLATALLFGYSAGVASRMSVRPLISATAISIAAVPTTISAAFAGDTAHWLLATMFAVFLLAALQSVWHVYRTASQQILLRLEMERLARVDPLTGLANRIALREGFARSPHTAGPMIAVHCLDLDGFKAINDRLGHSAGDDLLIAIGVRLRGLIAPHDIAARVGGDEFVVVQTQIQNTQDVEQTAHDVFQSLTTPFDIFDEAVRVGVSLGYTIRPAKDAEFSTMIRLADAASYRAKRNGGGVEREFPSFHQTSPVAAD</sequence>
<keyword evidence="1" id="KW-1133">Transmembrane helix</keyword>
<dbReference type="GO" id="GO:0052621">
    <property type="term" value="F:diguanylate cyclase activity"/>
    <property type="evidence" value="ECO:0007669"/>
    <property type="project" value="UniProtKB-EC"/>
</dbReference>
<dbReference type="PANTHER" id="PTHR44757:SF2">
    <property type="entry name" value="BIOFILM ARCHITECTURE MAINTENANCE PROTEIN MBAA"/>
    <property type="match status" value="1"/>
</dbReference>
<dbReference type="CDD" id="cd01949">
    <property type="entry name" value="GGDEF"/>
    <property type="match status" value="1"/>
</dbReference>
<gene>
    <name evidence="3" type="ORF">QE369_000832</name>
</gene>
<proteinExistence type="predicted"/>
<accession>A0AAJ2BD04</accession>
<name>A0AAJ2BD04_9HYPH</name>
<dbReference type="RefSeq" id="WP_309769685.1">
    <property type="nucleotide sequence ID" value="NZ_JAVIZC010000001.1"/>
</dbReference>
<evidence type="ECO:0000256" key="1">
    <source>
        <dbReference type="SAM" id="Phobius"/>
    </source>
</evidence>
<evidence type="ECO:0000313" key="3">
    <source>
        <dbReference type="EMBL" id="MDR6100654.1"/>
    </source>
</evidence>
<dbReference type="InterPro" id="IPR000160">
    <property type="entry name" value="GGDEF_dom"/>
</dbReference>
<keyword evidence="1" id="KW-0812">Transmembrane</keyword>
<dbReference type="SUPFAM" id="SSF55073">
    <property type="entry name" value="Nucleotide cyclase"/>
    <property type="match status" value="1"/>
</dbReference>
<reference evidence="3" key="1">
    <citation type="submission" date="2023-08" db="EMBL/GenBank/DDBJ databases">
        <title>Functional and genomic diversity of the sorghum phyllosphere microbiome.</title>
        <authorList>
            <person name="Shade A."/>
        </authorList>
    </citation>
    <scope>NUCLEOTIDE SEQUENCE</scope>
    <source>
        <strain evidence="3">SORGH_AS_0974</strain>
    </source>
</reference>
<evidence type="ECO:0000313" key="4">
    <source>
        <dbReference type="Proteomes" id="UP001255601"/>
    </source>
</evidence>
<feature type="transmembrane region" description="Helical" evidence="1">
    <location>
        <begin position="165"/>
        <end position="186"/>
    </location>
</feature>
<dbReference type="InterPro" id="IPR052155">
    <property type="entry name" value="Biofilm_reg_signaling"/>
</dbReference>
<feature type="transmembrane region" description="Helical" evidence="1">
    <location>
        <begin position="12"/>
        <end position="39"/>
    </location>
</feature>
<feature type="transmembrane region" description="Helical" evidence="1">
    <location>
        <begin position="45"/>
        <end position="67"/>
    </location>
</feature>
<organism evidence="3 4">
    <name type="scientific">Agrobacterium larrymoorei</name>
    <dbReference type="NCBI Taxonomy" id="160699"/>
    <lineage>
        <taxon>Bacteria</taxon>
        <taxon>Pseudomonadati</taxon>
        <taxon>Pseudomonadota</taxon>
        <taxon>Alphaproteobacteria</taxon>
        <taxon>Hyphomicrobiales</taxon>
        <taxon>Rhizobiaceae</taxon>
        <taxon>Rhizobium/Agrobacterium group</taxon>
        <taxon>Agrobacterium</taxon>
    </lineage>
</organism>
<dbReference type="NCBIfam" id="TIGR00254">
    <property type="entry name" value="GGDEF"/>
    <property type="match status" value="1"/>
</dbReference>